<dbReference type="Gene3D" id="1.10.1750.10">
    <property type="match status" value="1"/>
</dbReference>
<proteinExistence type="inferred from homology"/>
<dbReference type="Pfam" id="PF00308">
    <property type="entry name" value="Bac_DnaA"/>
    <property type="match status" value="1"/>
</dbReference>
<dbReference type="Pfam" id="PF08299">
    <property type="entry name" value="Bac_DnaA_C"/>
    <property type="match status" value="1"/>
</dbReference>
<organism evidence="11 12">
    <name type="scientific">Mycoplasmopsis equigenitalium</name>
    <dbReference type="NCBI Taxonomy" id="114883"/>
    <lineage>
        <taxon>Bacteria</taxon>
        <taxon>Bacillati</taxon>
        <taxon>Mycoplasmatota</taxon>
        <taxon>Mycoplasmoidales</taxon>
        <taxon>Metamycoplasmataceae</taxon>
        <taxon>Mycoplasmopsis</taxon>
    </lineage>
</organism>
<dbReference type="InterPro" id="IPR013317">
    <property type="entry name" value="DnaA_dom"/>
</dbReference>
<dbReference type="PANTHER" id="PTHR30050:SF2">
    <property type="entry name" value="CHROMOSOMAL REPLICATION INITIATOR PROTEIN DNAA"/>
    <property type="match status" value="1"/>
</dbReference>
<feature type="domain" description="Chromosomal replication initiator DnaA C-terminal" evidence="10">
    <location>
        <begin position="353"/>
        <end position="421"/>
    </location>
</feature>
<evidence type="ECO:0000259" key="10">
    <source>
        <dbReference type="SMART" id="SM00760"/>
    </source>
</evidence>
<dbReference type="InterPro" id="IPR013159">
    <property type="entry name" value="DnaA_C"/>
</dbReference>
<dbReference type="CDD" id="cd00009">
    <property type="entry name" value="AAA"/>
    <property type="match status" value="1"/>
</dbReference>
<evidence type="ECO:0000256" key="3">
    <source>
        <dbReference type="ARBA" id="ARBA00022741"/>
    </source>
</evidence>
<dbReference type="InterPro" id="IPR010921">
    <property type="entry name" value="Trp_repressor/repl_initiator"/>
</dbReference>
<evidence type="ECO:0000259" key="9">
    <source>
        <dbReference type="SMART" id="SM00382"/>
    </source>
</evidence>
<keyword evidence="1" id="KW-0963">Cytoplasm</keyword>
<dbReference type="InterPro" id="IPR027417">
    <property type="entry name" value="P-loop_NTPase"/>
</dbReference>
<evidence type="ECO:0000256" key="1">
    <source>
        <dbReference type="ARBA" id="ARBA00022490"/>
    </source>
</evidence>
<evidence type="ECO:0000313" key="11">
    <source>
        <dbReference type="EMBL" id="UUD36954.1"/>
    </source>
</evidence>
<evidence type="ECO:0000256" key="4">
    <source>
        <dbReference type="ARBA" id="ARBA00022840"/>
    </source>
</evidence>
<evidence type="ECO:0000256" key="5">
    <source>
        <dbReference type="ARBA" id="ARBA00023121"/>
    </source>
</evidence>
<keyword evidence="6 7" id="KW-0238">DNA-binding</keyword>
<gene>
    <name evidence="11" type="ORF">NPA09_00005</name>
</gene>
<keyword evidence="5" id="KW-0446">Lipid-binding</keyword>
<evidence type="ECO:0000256" key="7">
    <source>
        <dbReference type="RuleBase" id="RU000577"/>
    </source>
</evidence>
<dbReference type="PRINTS" id="PR00051">
    <property type="entry name" value="DNAA"/>
</dbReference>
<reference evidence="11" key="1">
    <citation type="submission" date="2022-07" db="EMBL/GenBank/DDBJ databases">
        <title>Complete genome of Mycoplasma equigenitalium type strain T37.</title>
        <authorList>
            <person name="Spergser J."/>
        </authorList>
    </citation>
    <scope>NUCLEOTIDE SEQUENCE</scope>
    <source>
        <strain evidence="11">T37</strain>
    </source>
</reference>
<dbReference type="EMBL" id="CP101808">
    <property type="protein sequence ID" value="UUD36954.1"/>
    <property type="molecule type" value="Genomic_DNA"/>
</dbReference>
<dbReference type="PANTHER" id="PTHR30050">
    <property type="entry name" value="CHROMOSOMAL REPLICATION INITIATOR PROTEIN DNAA"/>
    <property type="match status" value="1"/>
</dbReference>
<keyword evidence="4 7" id="KW-0067">ATP-binding</keyword>
<evidence type="ECO:0000256" key="2">
    <source>
        <dbReference type="ARBA" id="ARBA00022705"/>
    </source>
</evidence>
<comment type="similarity">
    <text evidence="8">Belongs to the DnaA family.</text>
</comment>
<dbReference type="SMART" id="SM00760">
    <property type="entry name" value="Bac_DnaA_C"/>
    <property type="match status" value="1"/>
</dbReference>
<dbReference type="InterPro" id="IPR003593">
    <property type="entry name" value="AAA+_ATPase"/>
</dbReference>
<evidence type="ECO:0000256" key="8">
    <source>
        <dbReference type="RuleBase" id="RU004227"/>
    </source>
</evidence>
<name>A0ABY5J2K5_9BACT</name>
<dbReference type="Proteomes" id="UP001059576">
    <property type="component" value="Chromosome"/>
</dbReference>
<accession>A0ABY5J2K5</accession>
<keyword evidence="3 7" id="KW-0547">Nucleotide-binding</keyword>
<dbReference type="CDD" id="cd06571">
    <property type="entry name" value="Bac_DnaA_C"/>
    <property type="match status" value="1"/>
</dbReference>
<dbReference type="InterPro" id="IPR020591">
    <property type="entry name" value="Chromosome_initiator_DnaA-like"/>
</dbReference>
<evidence type="ECO:0000256" key="6">
    <source>
        <dbReference type="ARBA" id="ARBA00023125"/>
    </source>
</evidence>
<dbReference type="SUPFAM" id="SSF52540">
    <property type="entry name" value="P-loop containing nucleoside triphosphate hydrolases"/>
    <property type="match status" value="1"/>
</dbReference>
<dbReference type="RefSeq" id="WP_129722699.1">
    <property type="nucleotide sequence ID" value="NZ_CP101808.1"/>
</dbReference>
<evidence type="ECO:0000313" key="12">
    <source>
        <dbReference type="Proteomes" id="UP001059576"/>
    </source>
</evidence>
<comment type="function">
    <text evidence="7">Plays an essential role in the initiation and regulation of chromosomal replication. ATP-DnaA binds to the origin of replication (oriC) to initiate formation of the DNA replication initiation complex once per cell cycle. Binds the DnaA box (a 9 base pair repeat at the origin) and separates the double-stranded (ds)DNA. Forms a right-handed helical filament on oriC DNA; dsDNA binds to the exterior of the filament while single-stranded (ss)DNA is stabiized in the filament's interior. The ATP-DnaA-oriC complex binds and stabilizes one strand of the AT-rich DNA unwinding element (DUE), permitting loading of DNA polymerase. After initiation quickly degrades to an ADP-DnaA complex that is not apt for DNA replication. Binds acidic phospholipids.</text>
</comment>
<sequence>MQFDNFVSLENLNIKLKAAVATSEYDEIIKKNVLNKFEIINFENDALLLFIPNINSYQISKLAAEEAIKEIVKESFGIDIVQITHEKQMFSQKQEEQLSDKKNSTLNYSFTFENLYKGSFNKLAYQVAQKIINENIGFNIFFINSRTGMGKTHLANAICIEYEKIGLTSQIIKPSNYDTQFAMLLKRNIPEEKVEFVQKLIDYDILVFDDFQNYKTKPKTFEFINDVIEERKTRDKLTIICSNEKPEVLRQSFDERLIARLEEGMVLEIQSPSSEEYYKILLFMLEKNGWDIKLFDEKALRDLVDIDVDNINKIRGMVIIIDTFSSNIKKHKVYSYKVLSNYFEKLKNHKVVDEKTIIKVVSNYFNIPDKAILSKKRKAEVSRARHIVMYFLTYMLKLTQVKIAEIFKCDHSAVTYAVKKIENEREKNQTLKTVIKTINLLINNN</sequence>
<keyword evidence="12" id="KW-1185">Reference proteome</keyword>
<dbReference type="SMART" id="SM00382">
    <property type="entry name" value="AAA"/>
    <property type="match status" value="1"/>
</dbReference>
<feature type="domain" description="AAA+ ATPase" evidence="9">
    <location>
        <begin position="137"/>
        <end position="263"/>
    </location>
</feature>
<dbReference type="SUPFAM" id="SSF48295">
    <property type="entry name" value="TrpR-like"/>
    <property type="match status" value="1"/>
</dbReference>
<protein>
    <recommendedName>
        <fullName evidence="7">Chromosomal replication initiator protein DnaA</fullName>
    </recommendedName>
</protein>
<dbReference type="Gene3D" id="3.40.50.300">
    <property type="entry name" value="P-loop containing nucleotide triphosphate hydrolases"/>
    <property type="match status" value="1"/>
</dbReference>
<keyword evidence="2 7" id="KW-0235">DNA replication</keyword>